<accession>A0A834NQN8</accession>
<gene>
    <name evidence="1" type="ORF">H0235_012172</name>
</gene>
<sequence>MRQVYSRRTKYVCIRKISGVQRNKHPDASVPLARISHGSHGNCANKMAAASGFDIGSCTDLVSRLQTGPNADKFKEVQIPR</sequence>
<comment type="caution">
    <text evidence="1">The sequence shown here is derived from an EMBL/GenBank/DDBJ whole genome shotgun (WGS) entry which is preliminary data.</text>
</comment>
<dbReference type="AlphaFoldDB" id="A0A834NQN8"/>
<dbReference type="Proteomes" id="UP000600918">
    <property type="component" value="Unassembled WGS sequence"/>
</dbReference>
<organism evidence="1 2">
    <name type="scientific">Vespula pensylvanica</name>
    <name type="common">Western yellow jacket</name>
    <name type="synonym">Wasp</name>
    <dbReference type="NCBI Taxonomy" id="30213"/>
    <lineage>
        <taxon>Eukaryota</taxon>
        <taxon>Metazoa</taxon>
        <taxon>Ecdysozoa</taxon>
        <taxon>Arthropoda</taxon>
        <taxon>Hexapoda</taxon>
        <taxon>Insecta</taxon>
        <taxon>Pterygota</taxon>
        <taxon>Neoptera</taxon>
        <taxon>Endopterygota</taxon>
        <taxon>Hymenoptera</taxon>
        <taxon>Apocrita</taxon>
        <taxon>Aculeata</taxon>
        <taxon>Vespoidea</taxon>
        <taxon>Vespidae</taxon>
        <taxon>Vespinae</taxon>
        <taxon>Vespula</taxon>
    </lineage>
</organism>
<protein>
    <submittedName>
        <fullName evidence="1">Uncharacterized protein</fullName>
    </submittedName>
</protein>
<dbReference type="EMBL" id="JACSDY010000011">
    <property type="protein sequence ID" value="KAF7415580.1"/>
    <property type="molecule type" value="Genomic_DNA"/>
</dbReference>
<keyword evidence="2" id="KW-1185">Reference proteome</keyword>
<evidence type="ECO:0000313" key="1">
    <source>
        <dbReference type="EMBL" id="KAF7415580.1"/>
    </source>
</evidence>
<evidence type="ECO:0000313" key="2">
    <source>
        <dbReference type="Proteomes" id="UP000600918"/>
    </source>
</evidence>
<name>A0A834NQN8_VESPE</name>
<proteinExistence type="predicted"/>
<reference evidence="1" key="1">
    <citation type="journal article" date="2020" name="G3 (Bethesda)">
        <title>High-Quality Assemblies for Three Invasive Social Wasps from the &lt;i&gt;Vespula&lt;/i&gt; Genus.</title>
        <authorList>
            <person name="Harrop T.W.R."/>
            <person name="Guhlin J."/>
            <person name="McLaughlin G.M."/>
            <person name="Permina E."/>
            <person name="Stockwell P."/>
            <person name="Gilligan J."/>
            <person name="Le Lec M.F."/>
            <person name="Gruber M.A.M."/>
            <person name="Quinn O."/>
            <person name="Lovegrove M."/>
            <person name="Duncan E.J."/>
            <person name="Remnant E.J."/>
            <person name="Van Eeckhoven J."/>
            <person name="Graham B."/>
            <person name="Knapp R.A."/>
            <person name="Langford K.W."/>
            <person name="Kronenberg Z."/>
            <person name="Press M.O."/>
            <person name="Eacker S.M."/>
            <person name="Wilson-Rankin E.E."/>
            <person name="Purcell J."/>
            <person name="Lester P.J."/>
            <person name="Dearden P.K."/>
        </authorList>
    </citation>
    <scope>NUCLEOTIDE SEQUENCE</scope>
    <source>
        <strain evidence="1">Volc-1</strain>
    </source>
</reference>